<dbReference type="EMBL" id="JANPWB010000015">
    <property type="protein sequence ID" value="KAJ1088924.1"/>
    <property type="molecule type" value="Genomic_DNA"/>
</dbReference>
<protein>
    <submittedName>
        <fullName evidence="2">Uncharacterized protein</fullName>
    </submittedName>
</protein>
<name>A0AAV7LEY0_PLEWA</name>
<dbReference type="AlphaFoldDB" id="A0AAV7LEY0"/>
<gene>
    <name evidence="2" type="ORF">NDU88_002078</name>
</gene>
<sequence length="210" mass="23557">MVVSGANDPTSREWPGESADSGHRRSTEMPTARVSAILRIDTPFAIHDESLDYEYDRELEEGEIWDDGEHSLQKETEKVKGCKKERSVGVFQDTASKKVQCRSKHEKDIRLNAVGSLQKGCVVGPHSEGSSVWIVGHSFMCWAAKQEGLRPFERQLGFDGSRVKVSWFGKSEMSVIIPVTTYEEEMYLQAGKNNRGNAKNQALPISPWRA</sequence>
<evidence type="ECO:0000313" key="3">
    <source>
        <dbReference type="Proteomes" id="UP001066276"/>
    </source>
</evidence>
<feature type="region of interest" description="Disordered" evidence="1">
    <location>
        <begin position="1"/>
        <end position="30"/>
    </location>
</feature>
<proteinExistence type="predicted"/>
<reference evidence="2" key="1">
    <citation type="journal article" date="2022" name="bioRxiv">
        <title>Sequencing and chromosome-scale assembly of the giantPleurodeles waltlgenome.</title>
        <authorList>
            <person name="Brown T."/>
            <person name="Elewa A."/>
            <person name="Iarovenko S."/>
            <person name="Subramanian E."/>
            <person name="Araus A.J."/>
            <person name="Petzold A."/>
            <person name="Susuki M."/>
            <person name="Suzuki K.-i.T."/>
            <person name="Hayashi T."/>
            <person name="Toyoda A."/>
            <person name="Oliveira C."/>
            <person name="Osipova E."/>
            <person name="Leigh N.D."/>
            <person name="Simon A."/>
            <person name="Yun M.H."/>
        </authorList>
    </citation>
    <scope>NUCLEOTIDE SEQUENCE</scope>
    <source>
        <strain evidence="2">20211129_DDA</strain>
        <tissue evidence="2">Liver</tissue>
    </source>
</reference>
<accession>A0AAV7LEY0</accession>
<comment type="caution">
    <text evidence="2">The sequence shown here is derived from an EMBL/GenBank/DDBJ whole genome shotgun (WGS) entry which is preliminary data.</text>
</comment>
<evidence type="ECO:0000313" key="2">
    <source>
        <dbReference type="EMBL" id="KAJ1088924.1"/>
    </source>
</evidence>
<keyword evidence="3" id="KW-1185">Reference proteome</keyword>
<dbReference type="Proteomes" id="UP001066276">
    <property type="component" value="Chromosome 11"/>
</dbReference>
<organism evidence="2 3">
    <name type="scientific">Pleurodeles waltl</name>
    <name type="common">Iberian ribbed newt</name>
    <dbReference type="NCBI Taxonomy" id="8319"/>
    <lineage>
        <taxon>Eukaryota</taxon>
        <taxon>Metazoa</taxon>
        <taxon>Chordata</taxon>
        <taxon>Craniata</taxon>
        <taxon>Vertebrata</taxon>
        <taxon>Euteleostomi</taxon>
        <taxon>Amphibia</taxon>
        <taxon>Batrachia</taxon>
        <taxon>Caudata</taxon>
        <taxon>Salamandroidea</taxon>
        <taxon>Salamandridae</taxon>
        <taxon>Pleurodelinae</taxon>
        <taxon>Pleurodeles</taxon>
    </lineage>
</organism>
<evidence type="ECO:0000256" key="1">
    <source>
        <dbReference type="SAM" id="MobiDB-lite"/>
    </source>
</evidence>
<feature type="compositionally biased region" description="Basic and acidic residues" evidence="1">
    <location>
        <begin position="10"/>
        <end position="27"/>
    </location>
</feature>